<reference evidence="1 2" key="1">
    <citation type="submission" date="2020-03" db="EMBL/GenBank/DDBJ databases">
        <title>Whole genome shotgun sequence of Phytohabitans flavus NBRC 107702.</title>
        <authorList>
            <person name="Komaki H."/>
            <person name="Tamura T."/>
        </authorList>
    </citation>
    <scope>NUCLEOTIDE SEQUENCE [LARGE SCALE GENOMIC DNA]</scope>
    <source>
        <strain evidence="1 2">NBRC 107702</strain>
    </source>
</reference>
<sequence>MLCVRNAGGGNIYAGLFREGTAELMRHGPLPTVVPELAGQLPAVSVAGVFRQQVARLLPDVAVEDTGVEFPSVLTLHEVALARWDDPSEWADFVSPLTDASAAFQ</sequence>
<evidence type="ECO:0000313" key="1">
    <source>
        <dbReference type="EMBL" id="BCB79495.1"/>
    </source>
</evidence>
<dbReference type="EMBL" id="AP022870">
    <property type="protein sequence ID" value="BCB79495.1"/>
    <property type="molecule type" value="Genomic_DNA"/>
</dbReference>
<proteinExistence type="predicted"/>
<dbReference type="KEGG" id="pfla:Pflav_059050"/>
<accession>A0A6F8Y093</accession>
<dbReference type="AlphaFoldDB" id="A0A6F8Y093"/>
<reference evidence="1 2" key="2">
    <citation type="submission" date="2020-03" db="EMBL/GenBank/DDBJ databases">
        <authorList>
            <person name="Ichikawa N."/>
            <person name="Kimura A."/>
            <person name="Kitahashi Y."/>
            <person name="Uohara A."/>
        </authorList>
    </citation>
    <scope>NUCLEOTIDE SEQUENCE [LARGE SCALE GENOMIC DNA]</scope>
    <source>
        <strain evidence="1 2">NBRC 107702</strain>
    </source>
</reference>
<protein>
    <submittedName>
        <fullName evidence="1">Uncharacterized protein</fullName>
    </submittedName>
</protein>
<organism evidence="1 2">
    <name type="scientific">Phytohabitans flavus</name>
    <dbReference type="NCBI Taxonomy" id="1076124"/>
    <lineage>
        <taxon>Bacteria</taxon>
        <taxon>Bacillati</taxon>
        <taxon>Actinomycetota</taxon>
        <taxon>Actinomycetes</taxon>
        <taxon>Micromonosporales</taxon>
        <taxon>Micromonosporaceae</taxon>
    </lineage>
</organism>
<dbReference type="RefSeq" id="WP_173032648.1">
    <property type="nucleotide sequence ID" value="NZ_AP022870.1"/>
</dbReference>
<dbReference type="Proteomes" id="UP000502508">
    <property type="component" value="Chromosome"/>
</dbReference>
<keyword evidence="2" id="KW-1185">Reference proteome</keyword>
<name>A0A6F8Y093_9ACTN</name>
<gene>
    <name evidence="1" type="ORF">Pflav_059050</name>
</gene>
<evidence type="ECO:0000313" key="2">
    <source>
        <dbReference type="Proteomes" id="UP000502508"/>
    </source>
</evidence>